<keyword evidence="4" id="KW-1185">Reference proteome</keyword>
<feature type="region of interest" description="Disordered" evidence="2">
    <location>
        <begin position="305"/>
        <end position="325"/>
    </location>
</feature>
<evidence type="ECO:0000313" key="3">
    <source>
        <dbReference type="EMBL" id="CAI2361839.1"/>
    </source>
</evidence>
<proteinExistence type="predicted"/>
<dbReference type="EMBL" id="CAMPGE010003018">
    <property type="protein sequence ID" value="CAI2361839.1"/>
    <property type="molecule type" value="Genomic_DNA"/>
</dbReference>
<feature type="coiled-coil region" evidence="1">
    <location>
        <begin position="123"/>
        <end position="160"/>
    </location>
</feature>
<dbReference type="AlphaFoldDB" id="A0AAD1U7Q7"/>
<keyword evidence="1" id="KW-0175">Coiled coil</keyword>
<sequence>MLPKTKEDLKKILQSKIYSNPPTSLNVALKRLNYEMLKREEFDFRERSEGRILRMGVNKKPSITQNILVMKKIEKKKRAELRRERRLKNRKLMYKNFEEKQDSSESTDSDVSRKTRMERKKNKLKLKAKLKRLKTLKAAKEAELRKQKKQEKKKKKLEQKPIIDKNQFDIFRSNSPRIKLGDGIIIGSDGDSSEAMEDKANRTISSEYRGTFNITKSLSRSKRESVQDSKFLKQTPKPTFYHPKLSLIQKKVKNVYIFKGGETHRKKKSDYEEFKCSKNHGQSVQLNRNTIKKDLQIPKDTLRSARDQNNKNSHSQFATNGDMMEGDLSNLSRIEDPKPMLNTLKRFHSNSSAAGTNYSRLCSRKHTASPQFPEYYNIQGERIRLQDTHSHKYTEDKFRCIIDIGKTSHRRPLFNPITSPAFYNIRDSQTIRNIVMHPKRYKDEIKKKVEERRASQRSTSLLDKTQLYLSLLASGQNLEGY</sequence>
<organism evidence="3 4">
    <name type="scientific">Euplotes crassus</name>
    <dbReference type="NCBI Taxonomy" id="5936"/>
    <lineage>
        <taxon>Eukaryota</taxon>
        <taxon>Sar</taxon>
        <taxon>Alveolata</taxon>
        <taxon>Ciliophora</taxon>
        <taxon>Intramacronucleata</taxon>
        <taxon>Spirotrichea</taxon>
        <taxon>Hypotrichia</taxon>
        <taxon>Euplotida</taxon>
        <taxon>Euplotidae</taxon>
        <taxon>Moneuplotes</taxon>
    </lineage>
</organism>
<evidence type="ECO:0000313" key="4">
    <source>
        <dbReference type="Proteomes" id="UP001295684"/>
    </source>
</evidence>
<reference evidence="3" key="1">
    <citation type="submission" date="2023-07" db="EMBL/GenBank/DDBJ databases">
        <authorList>
            <consortium name="AG Swart"/>
            <person name="Singh M."/>
            <person name="Singh A."/>
            <person name="Seah K."/>
            <person name="Emmerich C."/>
        </authorList>
    </citation>
    <scope>NUCLEOTIDE SEQUENCE</scope>
    <source>
        <strain evidence="3">DP1</strain>
    </source>
</reference>
<comment type="caution">
    <text evidence="3">The sequence shown here is derived from an EMBL/GenBank/DDBJ whole genome shotgun (WGS) entry which is preliminary data.</text>
</comment>
<protein>
    <submittedName>
        <fullName evidence="3">Uncharacterized protein</fullName>
    </submittedName>
</protein>
<gene>
    <name evidence="3" type="ORF">ECRASSUSDP1_LOCUS3152</name>
</gene>
<feature type="compositionally biased region" description="Polar residues" evidence="2">
    <location>
        <begin position="310"/>
        <end position="319"/>
    </location>
</feature>
<accession>A0AAD1U7Q7</accession>
<evidence type="ECO:0000256" key="1">
    <source>
        <dbReference type="SAM" id="Coils"/>
    </source>
</evidence>
<name>A0AAD1U7Q7_EUPCR</name>
<dbReference type="Proteomes" id="UP001295684">
    <property type="component" value="Unassembled WGS sequence"/>
</dbReference>
<evidence type="ECO:0000256" key="2">
    <source>
        <dbReference type="SAM" id="MobiDB-lite"/>
    </source>
</evidence>
<feature type="region of interest" description="Disordered" evidence="2">
    <location>
        <begin position="92"/>
        <end position="123"/>
    </location>
</feature>